<dbReference type="Gene3D" id="3.40.30.10">
    <property type="entry name" value="Glutaredoxin"/>
    <property type="match status" value="1"/>
</dbReference>
<dbReference type="InterPro" id="IPR013766">
    <property type="entry name" value="Thioredoxin_domain"/>
</dbReference>
<feature type="active site" description="Nucleophile" evidence="4">
    <location>
        <position position="32"/>
    </location>
</feature>
<organism evidence="7">
    <name type="scientific">uncultured bacterium</name>
    <name type="common">gcode 4</name>
    <dbReference type="NCBI Taxonomy" id="1234023"/>
    <lineage>
        <taxon>Bacteria</taxon>
        <taxon>environmental samples</taxon>
    </lineage>
</organism>
<accession>K1XK61</accession>
<dbReference type="InterPro" id="IPR005746">
    <property type="entry name" value="Thioredoxin"/>
</dbReference>
<keyword evidence="1 5" id="KW-1015">Disulfide bond</keyword>
<dbReference type="PIRSF" id="PIRSF000077">
    <property type="entry name" value="Thioredoxin"/>
    <property type="match status" value="1"/>
</dbReference>
<dbReference type="NCBIfam" id="TIGR01068">
    <property type="entry name" value="thioredoxin"/>
    <property type="match status" value="1"/>
</dbReference>
<feature type="site" description="Contributes to redox potential value" evidence="4">
    <location>
        <position position="34"/>
    </location>
</feature>
<dbReference type="SUPFAM" id="SSF52833">
    <property type="entry name" value="Thioredoxin-like"/>
    <property type="match status" value="1"/>
</dbReference>
<dbReference type="CDD" id="cd02947">
    <property type="entry name" value="TRX_family"/>
    <property type="match status" value="1"/>
</dbReference>
<dbReference type="InterPro" id="IPR036249">
    <property type="entry name" value="Thioredoxin-like_sf"/>
</dbReference>
<evidence type="ECO:0000256" key="4">
    <source>
        <dbReference type="PIRSR" id="PIRSR000077-1"/>
    </source>
</evidence>
<dbReference type="EMBL" id="AMFJ01036019">
    <property type="protein sequence ID" value="EKD25596.1"/>
    <property type="molecule type" value="Genomic_DNA"/>
</dbReference>
<name>K1XK61_9BACT</name>
<feature type="domain" description="Thioredoxin" evidence="6">
    <location>
        <begin position="1"/>
        <end position="107"/>
    </location>
</feature>
<feature type="disulfide bond" description="Redox-active" evidence="5">
    <location>
        <begin position="32"/>
        <end position="35"/>
    </location>
</feature>
<keyword evidence="5" id="KW-0676">Redox-active center</keyword>
<comment type="similarity">
    <text evidence="3">Belongs to the thioredoxin family.</text>
</comment>
<dbReference type="PANTHER" id="PTHR46115">
    <property type="entry name" value="THIOREDOXIN-LIKE PROTEIN 1"/>
    <property type="match status" value="1"/>
</dbReference>
<evidence type="ECO:0000256" key="2">
    <source>
        <dbReference type="NCBIfam" id="TIGR01068"/>
    </source>
</evidence>
<dbReference type="GO" id="GO:0015035">
    <property type="term" value="F:protein-disulfide reductase activity"/>
    <property type="evidence" value="ECO:0007669"/>
    <property type="project" value="UniProtKB-UniRule"/>
</dbReference>
<evidence type="ECO:0000313" key="7">
    <source>
        <dbReference type="EMBL" id="EKD25596.1"/>
    </source>
</evidence>
<gene>
    <name evidence="7" type="ORF">ACD_80C00012G0012</name>
</gene>
<dbReference type="PROSITE" id="PS51352">
    <property type="entry name" value="THIOREDOXIN_2"/>
    <property type="match status" value="1"/>
</dbReference>
<proteinExistence type="inferred from homology"/>
<evidence type="ECO:0000256" key="5">
    <source>
        <dbReference type="PIRSR" id="PIRSR000077-4"/>
    </source>
</evidence>
<feature type="active site" description="Nucleophile" evidence="4">
    <location>
        <position position="35"/>
    </location>
</feature>
<feature type="site" description="Deprotonates C-terminal active site Cys" evidence="4">
    <location>
        <position position="26"/>
    </location>
</feature>
<comment type="caution">
    <text evidence="7">The sequence shown here is derived from an EMBL/GenBank/DDBJ whole genome shotgun (WGS) entry which is preliminary data.</text>
</comment>
<feature type="site" description="Contributes to redox potential value" evidence="4">
    <location>
        <position position="33"/>
    </location>
</feature>
<evidence type="ECO:0000256" key="1">
    <source>
        <dbReference type="ARBA" id="ARBA00023157"/>
    </source>
</evidence>
<evidence type="ECO:0000259" key="6">
    <source>
        <dbReference type="PROSITE" id="PS51352"/>
    </source>
</evidence>
<protein>
    <recommendedName>
        <fullName evidence="2 3">Thioredoxin</fullName>
    </recommendedName>
</protein>
<reference evidence="7" key="1">
    <citation type="journal article" date="2012" name="Science">
        <title>Fermentation, hydrogen, and sulfur metabolism in multiple uncultivated bacterial phyla.</title>
        <authorList>
            <person name="Wrighton K.C."/>
            <person name="Thomas B.C."/>
            <person name="Sharon I."/>
            <person name="Miller C.S."/>
            <person name="Castelle C.J."/>
            <person name="VerBerkmoes N.C."/>
            <person name="Wilkins M.J."/>
            <person name="Hettich R.L."/>
            <person name="Lipton M.S."/>
            <person name="Williams K.H."/>
            <person name="Long P.E."/>
            <person name="Banfield J.F."/>
        </authorList>
    </citation>
    <scope>NUCLEOTIDE SEQUENCE [LARGE SCALE GENOMIC DNA]</scope>
</reference>
<dbReference type="Pfam" id="PF00085">
    <property type="entry name" value="Thioredoxin"/>
    <property type="match status" value="1"/>
</dbReference>
<sequence>MSVLHIVGTEQFKKEILESWKLAVVDFRAERCGPCKMLGPIIEQLAEKNKDVVIAKVNVDENQELAWTFQVTSIPVVFFIKDGKVVDKIIGANPATVYQERIAQYSAKA</sequence>
<dbReference type="AlphaFoldDB" id="K1XK61"/>
<evidence type="ECO:0000256" key="3">
    <source>
        <dbReference type="PIRNR" id="PIRNR000077"/>
    </source>
</evidence>